<feature type="transmembrane region" description="Helical" evidence="7">
    <location>
        <begin position="29"/>
        <end position="49"/>
    </location>
</feature>
<feature type="transmembrane region" description="Helical" evidence="7">
    <location>
        <begin position="127"/>
        <end position="148"/>
    </location>
</feature>
<evidence type="ECO:0000313" key="9">
    <source>
        <dbReference type="EMBL" id="TMI87768.1"/>
    </source>
</evidence>
<comment type="subcellular location">
    <subcellularLocation>
        <location evidence="1 7">Cell membrane</location>
        <topology evidence="1 7">Multi-pass membrane protein</topology>
    </subcellularLocation>
</comment>
<evidence type="ECO:0000259" key="8">
    <source>
        <dbReference type="PROSITE" id="PS50928"/>
    </source>
</evidence>
<dbReference type="CDD" id="cd06261">
    <property type="entry name" value="TM_PBP2"/>
    <property type="match status" value="1"/>
</dbReference>
<feature type="transmembrane region" description="Helical" evidence="7">
    <location>
        <begin position="229"/>
        <end position="249"/>
    </location>
</feature>
<sequence length="312" mass="34873">MTPSVIVRPIDAVPPAARRAMIAVQRREAWSAYALLAPYLVAFLAFMVVPSSYGLFLSFTDFRLGIAHPHWTGLSNFAYVLTDPLFRTTVTNTIVFVLESTPALIVIPLALAVVLNQRLPFRAFFRGAFFLPFTLSVTVVSICWWWLLDPNFGPVYFYLKELGLHPRSWISTPALAMAAVVIATVWWTAGYNMVLFLAGLQEIPFHLYEAARIDGAGGWRQFWTVTLPLLRPTTLFVIVIQLIASFQVFGQVYVMTNGGPGNGTRTVIQYVYETAFVQLQMSEGAAAAWVLFVMILAFSLAQFKLLSGHTEY</sequence>
<evidence type="ECO:0000256" key="1">
    <source>
        <dbReference type="ARBA" id="ARBA00004651"/>
    </source>
</evidence>
<feature type="transmembrane region" description="Helical" evidence="7">
    <location>
        <begin position="94"/>
        <end position="115"/>
    </location>
</feature>
<dbReference type="SUPFAM" id="SSF161098">
    <property type="entry name" value="MetI-like"/>
    <property type="match status" value="1"/>
</dbReference>
<evidence type="ECO:0000256" key="4">
    <source>
        <dbReference type="ARBA" id="ARBA00022692"/>
    </source>
</evidence>
<evidence type="ECO:0000256" key="5">
    <source>
        <dbReference type="ARBA" id="ARBA00022989"/>
    </source>
</evidence>
<evidence type="ECO:0000256" key="6">
    <source>
        <dbReference type="ARBA" id="ARBA00023136"/>
    </source>
</evidence>
<keyword evidence="4 7" id="KW-0812">Transmembrane</keyword>
<dbReference type="Proteomes" id="UP000318509">
    <property type="component" value="Unassembled WGS sequence"/>
</dbReference>
<keyword evidence="3" id="KW-1003">Cell membrane</keyword>
<gene>
    <name evidence="9" type="ORF">E6H00_14685</name>
</gene>
<dbReference type="InterPro" id="IPR051393">
    <property type="entry name" value="ABC_transporter_permease"/>
</dbReference>
<accession>A0A537JW40</accession>
<feature type="transmembrane region" description="Helical" evidence="7">
    <location>
        <begin position="286"/>
        <end position="306"/>
    </location>
</feature>
<evidence type="ECO:0000256" key="2">
    <source>
        <dbReference type="ARBA" id="ARBA00022448"/>
    </source>
</evidence>
<feature type="domain" description="ABC transmembrane type-1" evidence="8">
    <location>
        <begin position="90"/>
        <end position="302"/>
    </location>
</feature>
<dbReference type="GO" id="GO:0005886">
    <property type="term" value="C:plasma membrane"/>
    <property type="evidence" value="ECO:0007669"/>
    <property type="project" value="UniProtKB-SubCell"/>
</dbReference>
<dbReference type="PANTHER" id="PTHR30193:SF37">
    <property type="entry name" value="INNER MEMBRANE ABC TRANSPORTER PERMEASE PROTEIN YCJO"/>
    <property type="match status" value="1"/>
</dbReference>
<dbReference type="Pfam" id="PF00528">
    <property type="entry name" value="BPD_transp_1"/>
    <property type="match status" value="1"/>
</dbReference>
<dbReference type="PROSITE" id="PS50928">
    <property type="entry name" value="ABC_TM1"/>
    <property type="match status" value="1"/>
</dbReference>
<keyword evidence="5 7" id="KW-1133">Transmembrane helix</keyword>
<protein>
    <submittedName>
        <fullName evidence="9">Sugar ABC transporter permease</fullName>
    </submittedName>
</protein>
<keyword evidence="2 7" id="KW-0813">Transport</keyword>
<keyword evidence="6 7" id="KW-0472">Membrane</keyword>
<name>A0A537JW40_9BACT</name>
<proteinExistence type="inferred from homology"/>
<dbReference type="AlphaFoldDB" id="A0A537JW40"/>
<evidence type="ECO:0000256" key="7">
    <source>
        <dbReference type="RuleBase" id="RU363032"/>
    </source>
</evidence>
<feature type="transmembrane region" description="Helical" evidence="7">
    <location>
        <begin position="168"/>
        <end position="189"/>
    </location>
</feature>
<dbReference type="Gene3D" id="1.10.3720.10">
    <property type="entry name" value="MetI-like"/>
    <property type="match status" value="1"/>
</dbReference>
<dbReference type="InterPro" id="IPR000515">
    <property type="entry name" value="MetI-like"/>
</dbReference>
<dbReference type="GO" id="GO:0055085">
    <property type="term" value="P:transmembrane transport"/>
    <property type="evidence" value="ECO:0007669"/>
    <property type="project" value="InterPro"/>
</dbReference>
<organism evidence="9 10">
    <name type="scientific">Candidatus Segetimicrobium genomatis</name>
    <dbReference type="NCBI Taxonomy" id="2569760"/>
    <lineage>
        <taxon>Bacteria</taxon>
        <taxon>Bacillati</taxon>
        <taxon>Candidatus Sysuimicrobiota</taxon>
        <taxon>Candidatus Sysuimicrobiia</taxon>
        <taxon>Candidatus Sysuimicrobiales</taxon>
        <taxon>Candidatus Segetimicrobiaceae</taxon>
        <taxon>Candidatus Segetimicrobium</taxon>
    </lineage>
</organism>
<dbReference type="InterPro" id="IPR035906">
    <property type="entry name" value="MetI-like_sf"/>
</dbReference>
<dbReference type="EMBL" id="VBAK01000151">
    <property type="protein sequence ID" value="TMI87768.1"/>
    <property type="molecule type" value="Genomic_DNA"/>
</dbReference>
<reference evidence="9 10" key="1">
    <citation type="journal article" date="2019" name="Nat. Microbiol.">
        <title>Mediterranean grassland soil C-N compound turnover is dependent on rainfall and depth, and is mediated by genomically divergent microorganisms.</title>
        <authorList>
            <person name="Diamond S."/>
            <person name="Andeer P.F."/>
            <person name="Li Z."/>
            <person name="Crits-Christoph A."/>
            <person name="Burstein D."/>
            <person name="Anantharaman K."/>
            <person name="Lane K.R."/>
            <person name="Thomas B.C."/>
            <person name="Pan C."/>
            <person name="Northen T.R."/>
            <person name="Banfield J.F."/>
        </authorList>
    </citation>
    <scope>NUCLEOTIDE SEQUENCE [LARGE SCALE GENOMIC DNA]</scope>
    <source>
        <strain evidence="9">NP_3</strain>
    </source>
</reference>
<evidence type="ECO:0000313" key="10">
    <source>
        <dbReference type="Proteomes" id="UP000318509"/>
    </source>
</evidence>
<comment type="similarity">
    <text evidence="7">Belongs to the binding-protein-dependent transport system permease family.</text>
</comment>
<comment type="caution">
    <text evidence="9">The sequence shown here is derived from an EMBL/GenBank/DDBJ whole genome shotgun (WGS) entry which is preliminary data.</text>
</comment>
<evidence type="ECO:0000256" key="3">
    <source>
        <dbReference type="ARBA" id="ARBA00022475"/>
    </source>
</evidence>
<dbReference type="PANTHER" id="PTHR30193">
    <property type="entry name" value="ABC TRANSPORTER PERMEASE PROTEIN"/>
    <property type="match status" value="1"/>
</dbReference>